<sequence>MATKPTILIVGTLDTKLSETLYLRSAILGQGTCNTQILDVSRKPQVADNTKEVLKDELISPLTEHGDELSKLSRGDYVDKAISICTPVVQDLVRSNNVHGIVSAAGSTGSSLATAFMRDACPVGFPKLMILSNGAGAICGMTLAHVEHQKESEVAKGKRIAITMFGVTTPAVDNIRNILTSTPHDVSDYELYVFHASGSGGRAMERLIEEGRIDAVIDLTTTEVADELFGGVLAAGPNRLEAAVEKGIPIVLSTGACDMVNFGPKDTVPEKHKDRNLYVHNPSVTLMRTTKDENRQIGEFIVNKLKASKAPSNIKVMLPAGGISMIDKADQPFRDPEADAELFKTITDGLSDSKIEVIQSEEHINDEVFAVQVCEQLLDIMGVAPRQYRLANARRRKWSFDHGATLHAVRRASQISIPDA</sequence>
<dbReference type="Pfam" id="PF23189">
    <property type="entry name" value="UPF0261_C"/>
    <property type="match status" value="1"/>
</dbReference>
<dbReference type="Gene3D" id="3.40.50.12020">
    <property type="entry name" value="Uncharacterised protein family UPF0261, NN domain"/>
    <property type="match status" value="1"/>
</dbReference>
<reference evidence="3 4" key="1">
    <citation type="submission" date="2023-08" db="EMBL/GenBank/DDBJ databases">
        <title>Black Yeasts Isolated from many extreme environments.</title>
        <authorList>
            <person name="Coleine C."/>
            <person name="Stajich J.E."/>
            <person name="Selbmann L."/>
        </authorList>
    </citation>
    <scope>NUCLEOTIDE SEQUENCE [LARGE SCALE GENOMIC DNA]</scope>
    <source>
        <strain evidence="3 4">CCFEE 5885</strain>
    </source>
</reference>
<dbReference type="PANTHER" id="PTHR31862:SF1">
    <property type="entry name" value="UPF0261 DOMAIN PROTEIN (AFU_ORTHOLOGUE AFUA_1G10120)"/>
    <property type="match status" value="1"/>
</dbReference>
<proteinExistence type="predicted"/>
<dbReference type="PIRSF" id="PIRSF033271">
    <property type="entry name" value="UCP033271"/>
    <property type="match status" value="1"/>
</dbReference>
<organism evidence="3 4">
    <name type="scientific">Lithohypha guttulata</name>
    <dbReference type="NCBI Taxonomy" id="1690604"/>
    <lineage>
        <taxon>Eukaryota</taxon>
        <taxon>Fungi</taxon>
        <taxon>Dikarya</taxon>
        <taxon>Ascomycota</taxon>
        <taxon>Pezizomycotina</taxon>
        <taxon>Eurotiomycetes</taxon>
        <taxon>Chaetothyriomycetidae</taxon>
        <taxon>Chaetothyriales</taxon>
        <taxon>Trichomeriaceae</taxon>
        <taxon>Lithohypha</taxon>
    </lineage>
</organism>
<protein>
    <submittedName>
        <fullName evidence="3">Uncharacterized protein</fullName>
    </submittedName>
</protein>
<dbReference type="EMBL" id="JAVRRG010000209">
    <property type="protein sequence ID" value="KAK5077632.1"/>
    <property type="molecule type" value="Genomic_DNA"/>
</dbReference>
<dbReference type="InterPro" id="IPR056778">
    <property type="entry name" value="UPF0261_C"/>
</dbReference>
<evidence type="ECO:0000259" key="1">
    <source>
        <dbReference type="Pfam" id="PF06792"/>
    </source>
</evidence>
<dbReference type="Pfam" id="PF06792">
    <property type="entry name" value="UPF0261"/>
    <property type="match status" value="1"/>
</dbReference>
<gene>
    <name evidence="3" type="ORF">LTR24_009461</name>
</gene>
<comment type="caution">
    <text evidence="3">The sequence shown here is derived from an EMBL/GenBank/DDBJ whole genome shotgun (WGS) entry which is preliminary data.</text>
</comment>
<name>A0ABR0JWX6_9EURO</name>
<dbReference type="PANTHER" id="PTHR31862">
    <property type="entry name" value="UPF0261 DOMAIN PROTEIN (AFU_ORTHOLOGUE AFUA_1G10120)"/>
    <property type="match status" value="1"/>
</dbReference>
<keyword evidence="4" id="KW-1185">Reference proteome</keyword>
<evidence type="ECO:0000259" key="2">
    <source>
        <dbReference type="Pfam" id="PF23189"/>
    </source>
</evidence>
<evidence type="ECO:0000313" key="4">
    <source>
        <dbReference type="Proteomes" id="UP001345013"/>
    </source>
</evidence>
<feature type="domain" description="UPF0261" evidence="1">
    <location>
        <begin position="5"/>
        <end position="136"/>
    </location>
</feature>
<feature type="domain" description="UPF0261" evidence="2">
    <location>
        <begin position="158"/>
        <end position="381"/>
    </location>
</feature>
<evidence type="ECO:0000313" key="3">
    <source>
        <dbReference type="EMBL" id="KAK5077632.1"/>
    </source>
</evidence>
<dbReference type="InterPro" id="IPR044122">
    <property type="entry name" value="UPF0261_N"/>
</dbReference>
<dbReference type="InterPro" id="IPR051353">
    <property type="entry name" value="Tobamovirus_resist_UPF0261"/>
</dbReference>
<dbReference type="InterPro" id="IPR008322">
    <property type="entry name" value="UPF0261"/>
</dbReference>
<dbReference type="Gene3D" id="3.40.50.12030">
    <property type="entry name" value="Uncharacterised protein family UPF0261, NC domain"/>
    <property type="match status" value="1"/>
</dbReference>
<dbReference type="CDD" id="cd15488">
    <property type="entry name" value="Tm-1-like"/>
    <property type="match status" value="1"/>
</dbReference>
<dbReference type="Proteomes" id="UP001345013">
    <property type="component" value="Unassembled WGS sequence"/>
</dbReference>
<accession>A0ABR0JWX6</accession>